<evidence type="ECO:0000256" key="3">
    <source>
        <dbReference type="ARBA" id="ARBA00022692"/>
    </source>
</evidence>
<comment type="caution">
    <text evidence="10">The sequence shown here is derived from an EMBL/GenBank/DDBJ whole genome shotgun (WGS) entry which is preliminary data.</text>
</comment>
<feature type="compositionally biased region" description="Basic and acidic residues" evidence="7">
    <location>
        <begin position="871"/>
        <end position="885"/>
    </location>
</feature>
<dbReference type="GO" id="GO:0015485">
    <property type="term" value="F:cholesterol binding"/>
    <property type="evidence" value="ECO:0007669"/>
    <property type="project" value="TreeGrafter"/>
</dbReference>
<reference evidence="10 11" key="1">
    <citation type="journal article" date="2020" name="Nature">
        <title>Six reference-quality genomes reveal evolution of bat adaptations.</title>
        <authorList>
            <person name="Jebb D."/>
            <person name="Huang Z."/>
            <person name="Pippel M."/>
            <person name="Hughes G.M."/>
            <person name="Lavrichenko K."/>
            <person name="Devanna P."/>
            <person name="Winkler S."/>
            <person name="Jermiin L.S."/>
            <person name="Skirmuntt E.C."/>
            <person name="Katzourakis A."/>
            <person name="Burkitt-Gray L."/>
            <person name="Ray D.A."/>
            <person name="Sullivan K.A.M."/>
            <person name="Roscito J.G."/>
            <person name="Kirilenko B.M."/>
            <person name="Davalos L.M."/>
            <person name="Corthals A.P."/>
            <person name="Power M.L."/>
            <person name="Jones G."/>
            <person name="Ransome R.D."/>
            <person name="Dechmann D.K.N."/>
            <person name="Locatelli A.G."/>
            <person name="Puechmaille S.J."/>
            <person name="Fedrigo O."/>
            <person name="Jarvis E.D."/>
            <person name="Hiller M."/>
            <person name="Vernes S.C."/>
            <person name="Myers E.W."/>
            <person name="Teeling E.C."/>
        </authorList>
    </citation>
    <scope>NUCLEOTIDE SEQUENCE [LARGE SCALE GENOMIC DNA]</scope>
    <source>
        <strain evidence="10">MRouAeg1</strain>
        <tissue evidence="10">Muscle</tissue>
    </source>
</reference>
<evidence type="ECO:0000256" key="8">
    <source>
        <dbReference type="SAM" id="Phobius"/>
    </source>
</evidence>
<comment type="similarity">
    <text evidence="2">Belongs to the prominin family.</text>
</comment>
<evidence type="ECO:0000313" key="10">
    <source>
        <dbReference type="EMBL" id="KAF6432181.1"/>
    </source>
</evidence>
<proteinExistence type="inferred from homology"/>
<dbReference type="InterPro" id="IPR008795">
    <property type="entry name" value="Prominin"/>
</dbReference>
<feature type="transmembrane region" description="Helical" evidence="8">
    <location>
        <begin position="99"/>
        <end position="125"/>
    </location>
</feature>
<dbReference type="PANTHER" id="PTHR22730">
    <property type="entry name" value="PROMININ PROM PROTEIN"/>
    <property type="match status" value="1"/>
</dbReference>
<feature type="transmembrane region" description="Helical" evidence="8">
    <location>
        <begin position="473"/>
        <end position="499"/>
    </location>
</feature>
<dbReference type="GO" id="GO:0045494">
    <property type="term" value="P:photoreceptor cell maintenance"/>
    <property type="evidence" value="ECO:0007669"/>
    <property type="project" value="TreeGrafter"/>
</dbReference>
<feature type="transmembrane region" description="Helical" evidence="8">
    <location>
        <begin position="786"/>
        <end position="806"/>
    </location>
</feature>
<keyword evidence="3 8" id="KW-0812">Transmembrane</keyword>
<accession>A0A7J8EA59</accession>
<dbReference type="GO" id="GO:0009986">
    <property type="term" value="C:cell surface"/>
    <property type="evidence" value="ECO:0007669"/>
    <property type="project" value="TreeGrafter"/>
</dbReference>
<keyword evidence="5 8" id="KW-0472">Membrane</keyword>
<feature type="transmembrane region" description="Helical" evidence="8">
    <location>
        <begin position="146"/>
        <end position="170"/>
    </location>
</feature>
<keyword evidence="4 8" id="KW-1133">Transmembrane helix</keyword>
<organism evidence="10 11">
    <name type="scientific">Rousettus aegyptiacus</name>
    <name type="common">Egyptian fruit bat</name>
    <name type="synonym">Pteropus aegyptiacus</name>
    <dbReference type="NCBI Taxonomy" id="9407"/>
    <lineage>
        <taxon>Eukaryota</taxon>
        <taxon>Metazoa</taxon>
        <taxon>Chordata</taxon>
        <taxon>Craniata</taxon>
        <taxon>Vertebrata</taxon>
        <taxon>Euteleostomi</taxon>
        <taxon>Mammalia</taxon>
        <taxon>Eutheria</taxon>
        <taxon>Laurasiatheria</taxon>
        <taxon>Chiroptera</taxon>
        <taxon>Yinpterochiroptera</taxon>
        <taxon>Pteropodoidea</taxon>
        <taxon>Pteropodidae</taxon>
        <taxon>Rousettinae</taxon>
        <taxon>Rousettus</taxon>
    </lineage>
</organism>
<keyword evidence="11" id="KW-1185">Reference proteome</keyword>
<keyword evidence="9" id="KW-0732">Signal</keyword>
<dbReference type="Pfam" id="PF05478">
    <property type="entry name" value="Prominin"/>
    <property type="match status" value="1"/>
</dbReference>
<dbReference type="GO" id="GO:0005929">
    <property type="term" value="C:cilium"/>
    <property type="evidence" value="ECO:0007669"/>
    <property type="project" value="TreeGrafter"/>
</dbReference>
<dbReference type="AlphaFoldDB" id="A0A7J8EA59"/>
<dbReference type="GO" id="GO:0031528">
    <property type="term" value="C:microvillus membrane"/>
    <property type="evidence" value="ECO:0007669"/>
    <property type="project" value="UniProtKB-SubCell"/>
</dbReference>
<evidence type="ECO:0000256" key="9">
    <source>
        <dbReference type="SAM" id="SignalP"/>
    </source>
</evidence>
<sequence length="885" mass="99693">MALVLGSLLLLALCGNTISEGPPSSRRTSSNVLEFELREVDYETEDVYKPGPISILFQIVHVFLHVVQPHAFPEDILRNVLRNKFDLSADYEKIIHYELGIIICAVLGLLFIILMPLVGFCFGLCRSCNKCGGEMHQRQKRNGTCLRKYFAVSLLVICVFISVGIISGFLANHYLRTHIEETQKLVDSNFRDLRTLLNKTPMQINYVVDQYNTTKKKAFSDLDNIKSLLGGGILDQLRPTVIPVLDNIKTTAAVIKETKEALLNTNNALKDLRKSIAQLDTSLSDVKTDLEQSLSDPLCSVPPVTTTCNEIRMALNQLDNNTNLGKIPLLDEQLDNVNNVLQTDLSSLIQKGYQAFNGIPEMVRNQTTNLVSGIKSTLNSIGSEIKQAQEQISIQSLLSRFMDPIDYIETYIYDKLRKLKEYDSYRWLSSLIICCFLTLVTTFYSLGVLCGIFGYDRNASPTRRGCISNTGGIFLMTGVGVSFLFCWLLMIIVVLTFVIGGNVEKLVCEPYQNRKLFKVLDTPYLLNENWKYYLSGMIFNKPDINLTFEQIYSDCKENRGMYTTLKLENEYNISEHLNIQGYTGNINSYFDNLHVEIDDIVLLDDAGRRSLTDFVFSGVDGINYDAYFAEITKTPTKVNLLSFADDLQGKANKLTKGNLRSSLIRNEQRLRKIYHDQVVPLELLMKGVYQSIRELQNRSSGLGVTVSSIISSLDSAQRFIVNNISSIIVMQSKKYGNAILGYFKLYLQWVKVSITERIAACKPVATALDSAVDVFLCNYIVEPMNLFWFGIGTATVFLIPAIIFAVKLAKYYRRMDSEDVYDDVETVPMKNLRKGNVDFNRHQTTQTVPTKFLSPPDCPSPSSAASLNVGKETRPSRDDRLGDAV</sequence>
<dbReference type="Proteomes" id="UP000593571">
    <property type="component" value="Unassembled WGS sequence"/>
</dbReference>
<evidence type="ECO:0000256" key="1">
    <source>
        <dbReference type="ARBA" id="ARBA00004475"/>
    </source>
</evidence>
<dbReference type="EMBL" id="JACASE010000010">
    <property type="protein sequence ID" value="KAF6432181.1"/>
    <property type="molecule type" value="Genomic_DNA"/>
</dbReference>
<gene>
    <name evidence="10" type="ORF">HJG63_015928</name>
</gene>
<comment type="subcellular location">
    <subcellularLocation>
        <location evidence="1">Cell projection</location>
        <location evidence="1">Microvillus membrane</location>
        <topology evidence="1">Multi-pass membrane protein</topology>
    </subcellularLocation>
</comment>
<dbReference type="GO" id="GO:0016324">
    <property type="term" value="C:apical plasma membrane"/>
    <property type="evidence" value="ECO:0007669"/>
    <property type="project" value="TreeGrafter"/>
</dbReference>
<feature type="chain" id="PRO_5029732699" evidence="9">
    <location>
        <begin position="20"/>
        <end position="885"/>
    </location>
</feature>
<evidence type="ECO:0000313" key="11">
    <source>
        <dbReference type="Proteomes" id="UP000593571"/>
    </source>
</evidence>
<feature type="signal peptide" evidence="9">
    <location>
        <begin position="1"/>
        <end position="19"/>
    </location>
</feature>
<evidence type="ECO:0000256" key="4">
    <source>
        <dbReference type="ARBA" id="ARBA00022989"/>
    </source>
</evidence>
<evidence type="ECO:0000256" key="2">
    <source>
        <dbReference type="ARBA" id="ARBA00006058"/>
    </source>
</evidence>
<feature type="transmembrane region" description="Helical" evidence="8">
    <location>
        <begin position="427"/>
        <end position="453"/>
    </location>
</feature>
<dbReference type="GO" id="GO:0071914">
    <property type="term" value="C:prominosome"/>
    <property type="evidence" value="ECO:0007669"/>
    <property type="project" value="TreeGrafter"/>
</dbReference>
<keyword evidence="6" id="KW-0325">Glycoprotein</keyword>
<feature type="region of interest" description="Disordered" evidence="7">
    <location>
        <begin position="848"/>
        <end position="885"/>
    </location>
</feature>
<dbReference type="GO" id="GO:0060219">
    <property type="term" value="P:camera-type eye photoreceptor cell differentiation"/>
    <property type="evidence" value="ECO:0007669"/>
    <property type="project" value="TreeGrafter"/>
</dbReference>
<name>A0A7J8EA59_ROUAE</name>
<evidence type="ECO:0000256" key="6">
    <source>
        <dbReference type="ARBA" id="ARBA00023180"/>
    </source>
</evidence>
<protein>
    <submittedName>
        <fullName evidence="10">Prominin 1</fullName>
    </submittedName>
</protein>
<dbReference type="PANTHER" id="PTHR22730:SF3">
    <property type="entry name" value="PROMININ-1"/>
    <property type="match status" value="1"/>
</dbReference>
<evidence type="ECO:0000256" key="5">
    <source>
        <dbReference type="ARBA" id="ARBA00023136"/>
    </source>
</evidence>
<evidence type="ECO:0000256" key="7">
    <source>
        <dbReference type="SAM" id="MobiDB-lite"/>
    </source>
</evidence>
<dbReference type="OrthoDB" id="6229420at2759"/>